<gene>
    <name evidence="1" type="ORF">L915_11499</name>
    <name evidence="2" type="ORF">L916_11413</name>
</gene>
<evidence type="ECO:0000313" key="1">
    <source>
        <dbReference type="EMBL" id="ETK83252.1"/>
    </source>
</evidence>
<dbReference type="AlphaFoldDB" id="W2IR29"/>
<sequence length="213" mass="23460">MAELSPGDFIDSTADFSSAMSTAKLINDAETTINSVSTLRNSVASTCKIYRSVNSVLLPHDFTLDTFSSRIIKPNQDSDCCGTQRFIDTFRTASTRLERLKDCYGSVPYSSPPSEPRWTPDSLPSFPTIAMLSEAFKLNFWQHVIFEATARHLIYAYSEDIESTSSEASFPISTRPVVYDIKDQLIAYLGGQAGTGKSTVVQELLTLARKVGS</sequence>
<proteinExistence type="predicted"/>
<dbReference type="Proteomes" id="UP000053236">
    <property type="component" value="Unassembled WGS sequence"/>
</dbReference>
<dbReference type="EMBL" id="KI673723">
    <property type="protein sequence ID" value="ETL36649.1"/>
    <property type="molecule type" value="Genomic_DNA"/>
</dbReference>
<accession>W2IR29</accession>
<dbReference type="Proteomes" id="UP000053864">
    <property type="component" value="Unassembled WGS sequence"/>
</dbReference>
<reference evidence="1" key="1">
    <citation type="submission" date="2013-11" db="EMBL/GenBank/DDBJ databases">
        <title>The Genome Sequence of Phytophthora parasitica CJ02B3.</title>
        <authorList>
            <consortium name="The Broad Institute Genomics Platform"/>
            <person name="Russ C."/>
            <person name="Tyler B."/>
            <person name="Panabieres F."/>
            <person name="Shan W."/>
            <person name="Tripathy S."/>
            <person name="Grunwald N."/>
            <person name="Machado M."/>
            <person name="Johnson C.S."/>
            <person name="Arredondo F."/>
            <person name="Hong C."/>
            <person name="Coffey M."/>
            <person name="Young S.K."/>
            <person name="Zeng Q."/>
            <person name="Gargeya S."/>
            <person name="Fitzgerald M."/>
            <person name="Abouelleil A."/>
            <person name="Alvarado L."/>
            <person name="Chapman S.B."/>
            <person name="Gainer-Dewar J."/>
            <person name="Goldberg J."/>
            <person name="Griggs A."/>
            <person name="Gujja S."/>
            <person name="Hansen M."/>
            <person name="Howarth C."/>
            <person name="Imamovic A."/>
            <person name="Ireland A."/>
            <person name="Larimer J."/>
            <person name="McCowan C."/>
            <person name="Murphy C."/>
            <person name="Pearson M."/>
            <person name="Poon T.W."/>
            <person name="Priest M."/>
            <person name="Roberts A."/>
            <person name="Saif S."/>
            <person name="Shea T."/>
            <person name="Sykes S."/>
            <person name="Wortman J."/>
            <person name="Nusbaum C."/>
            <person name="Birren B."/>
        </authorList>
    </citation>
    <scope>NUCLEOTIDE SEQUENCE [LARGE SCALE GENOMIC DNA]</scope>
    <source>
        <strain evidence="1">CJ02B3</strain>
    </source>
</reference>
<organism evidence="2">
    <name type="scientific">Phytophthora nicotianae</name>
    <name type="common">Potato buckeye rot agent</name>
    <name type="synonym">Phytophthora parasitica</name>
    <dbReference type="NCBI Taxonomy" id="4792"/>
    <lineage>
        <taxon>Eukaryota</taxon>
        <taxon>Sar</taxon>
        <taxon>Stramenopiles</taxon>
        <taxon>Oomycota</taxon>
        <taxon>Peronosporomycetes</taxon>
        <taxon>Peronosporales</taxon>
        <taxon>Peronosporaceae</taxon>
        <taxon>Phytophthora</taxon>
    </lineage>
</organism>
<dbReference type="EMBL" id="KI687040">
    <property type="protein sequence ID" value="ETK83252.1"/>
    <property type="molecule type" value="Genomic_DNA"/>
</dbReference>
<evidence type="ECO:0000313" key="2">
    <source>
        <dbReference type="EMBL" id="ETL36649.1"/>
    </source>
</evidence>
<reference evidence="2" key="2">
    <citation type="submission" date="2013-11" db="EMBL/GenBank/DDBJ databases">
        <title>The Genome Sequence of Phytophthora parasitica CJ05E6.</title>
        <authorList>
            <consortium name="The Broad Institute Genomics Platform"/>
            <person name="Russ C."/>
            <person name="Tyler B."/>
            <person name="Panabieres F."/>
            <person name="Shan W."/>
            <person name="Tripathy S."/>
            <person name="Grunwald N."/>
            <person name="Machado M."/>
            <person name="Johnson C.S."/>
            <person name="Arredondo F."/>
            <person name="Hong C."/>
            <person name="Coffey M."/>
            <person name="Young S.K."/>
            <person name="Zeng Q."/>
            <person name="Gargeya S."/>
            <person name="Fitzgerald M."/>
            <person name="Abouelleil A."/>
            <person name="Alvarado L."/>
            <person name="Chapman S.B."/>
            <person name="Gainer-Dewar J."/>
            <person name="Goldberg J."/>
            <person name="Griggs A."/>
            <person name="Gujja S."/>
            <person name="Hansen M."/>
            <person name="Howarth C."/>
            <person name="Imamovic A."/>
            <person name="Ireland A."/>
            <person name="Larimer J."/>
            <person name="McCowan C."/>
            <person name="Murphy C."/>
            <person name="Pearson M."/>
            <person name="Poon T.W."/>
            <person name="Priest M."/>
            <person name="Roberts A."/>
            <person name="Saif S."/>
            <person name="Shea T."/>
            <person name="Sykes S."/>
            <person name="Wortman J."/>
            <person name="Nusbaum C."/>
            <person name="Birren B."/>
        </authorList>
    </citation>
    <scope>NUCLEOTIDE SEQUENCE [LARGE SCALE GENOMIC DNA]</scope>
    <source>
        <strain evidence="2">CJ05E6</strain>
    </source>
</reference>
<protein>
    <submittedName>
        <fullName evidence="2">Uncharacterized protein</fullName>
    </submittedName>
</protein>
<name>W2IR29_PHYNI</name>